<dbReference type="SMART" id="SM00487">
    <property type="entry name" value="DEXDc"/>
    <property type="match status" value="1"/>
</dbReference>
<dbReference type="PANTHER" id="PTHR47396:SF1">
    <property type="entry name" value="ATP-DEPENDENT HELICASE IRC3-RELATED"/>
    <property type="match status" value="1"/>
</dbReference>
<dbReference type="InterPro" id="IPR027417">
    <property type="entry name" value="P-loop_NTPase"/>
</dbReference>
<dbReference type="Gene3D" id="3.40.50.300">
    <property type="entry name" value="P-loop containing nucleotide triphosphate hydrolases"/>
    <property type="match status" value="2"/>
</dbReference>
<dbReference type="InterPro" id="IPR050742">
    <property type="entry name" value="Helicase_Restrict-Modif_Enz"/>
</dbReference>
<name>A0ABV0EMD2_9ENTE</name>
<reference evidence="2 3" key="1">
    <citation type="submission" date="2021-03" db="EMBL/GenBank/DDBJ databases">
        <authorList>
            <person name="Gilmore M.S."/>
            <person name="Schwartzman J."/>
            <person name="Van Tyne D."/>
            <person name="Martin M."/>
            <person name="Earl A.M."/>
            <person name="Manson A.L."/>
            <person name="Straub T."/>
            <person name="Salamzade R."/>
            <person name="Saavedra J."/>
            <person name="Lebreton F."/>
            <person name="Prichula J."/>
            <person name="Schaufler K."/>
            <person name="Gaca A."/>
            <person name="Sgardioli B."/>
            <person name="Wagenaar J."/>
            <person name="Strong T."/>
        </authorList>
    </citation>
    <scope>NUCLEOTIDE SEQUENCE [LARGE SCALE GENOMIC DNA]</scope>
    <source>
        <strain evidence="2 3">665A</strain>
    </source>
</reference>
<dbReference type="InterPro" id="IPR006935">
    <property type="entry name" value="Helicase/UvrB_N"/>
</dbReference>
<comment type="caution">
    <text evidence="2">The sequence shown here is derived from an EMBL/GenBank/DDBJ whole genome shotgun (WGS) entry which is preliminary data.</text>
</comment>
<feature type="domain" description="Helicase ATP-binding" evidence="1">
    <location>
        <begin position="21"/>
        <end position="176"/>
    </location>
</feature>
<evidence type="ECO:0000259" key="1">
    <source>
        <dbReference type="PROSITE" id="PS51192"/>
    </source>
</evidence>
<dbReference type="PANTHER" id="PTHR47396">
    <property type="entry name" value="TYPE I RESTRICTION ENZYME ECOKI R PROTEIN"/>
    <property type="match status" value="1"/>
</dbReference>
<dbReference type="RefSeq" id="WP_207702155.1">
    <property type="nucleotide sequence ID" value="NZ_JAFREL020000001.1"/>
</dbReference>
<dbReference type="CDD" id="cd18785">
    <property type="entry name" value="SF2_C"/>
    <property type="match status" value="1"/>
</dbReference>
<sequence length="810" mass="92515">MWLSDEKIQWRSYQKRLLANFSTYLTNDSVHLVAPPGAGKTFLGIEMVRRLDCKTLILVPSLLLKKQWLTTIEAFFLVDSADSCYLSGTIEEPARITVETYQTIYNRLKEEPTYFDQLHLELLVFDEAHHLKKSWGELLVALKKKHSKLLTISLTATPPIDSSQAEWKQYLDLNGMIDEEISIPELVKEEVLCPHQDFLYLIPANQEITQHYFAFLAKQNELVTALMENQETVDYLLSLDFVQQPLEHSAEIYENFELFTSALIFLNYHGYELTPEHWQLLGISKKQGKKSAIPPLGKKQLNTIYQRLFAQQPDLSIFYQLKKAGWLYDEGLHMFPEYPDTVANHAVPEKKQAVCQILIKEEVQLKQDMTAVVLTDRICKEVLAGGDDTLAYGVVPLFDEIVSLLGTTQQIGAICGEFLLLPQQLVTVELAELAIGMKEHPYISGYFCLTMDDKNRQALMQAATRLLTEKKLNILVGTVSLLGEGWDCPAINLLILANQASSFVQTQQLRGRGLRLGAQDKVTNIWHLGVGLPGVSLTEQPDLTRIFRRLGYISGLTFEEPSKIESGGDRFALPLNYTTTTMETYTQSMFYFSSERTKLKERWTAALASGWHLSMPVIIRKVDQESQGPEELLPVVVKNTKKPTFWRSLLNGSLSEYLQLRGQQKQWQKECAQKKILAICVQKTLQQLGEIAERKVVVEADQQEFSCYLENASYREGQLFAAVILELFAPIENPRYLAEGKKVVFPVPERFARNKQTASLFLKELNQQPFPKCQLVYTRNPIGRQKLVAYRMAQSFQVRNNTMTQKNIWT</sequence>
<dbReference type="Pfam" id="PF04851">
    <property type="entry name" value="ResIII"/>
    <property type="match status" value="1"/>
</dbReference>
<dbReference type="PROSITE" id="PS51192">
    <property type="entry name" value="HELICASE_ATP_BIND_1"/>
    <property type="match status" value="1"/>
</dbReference>
<accession>A0ABV0EMD2</accession>
<evidence type="ECO:0000313" key="2">
    <source>
        <dbReference type="EMBL" id="MEO1769778.1"/>
    </source>
</evidence>
<proteinExistence type="predicted"/>
<gene>
    <name evidence="2" type="ORF">JZO67_001729</name>
</gene>
<keyword evidence="3" id="KW-1185">Reference proteome</keyword>
<dbReference type="SUPFAM" id="SSF52540">
    <property type="entry name" value="P-loop containing nucleoside triphosphate hydrolases"/>
    <property type="match status" value="1"/>
</dbReference>
<dbReference type="InterPro" id="IPR014001">
    <property type="entry name" value="Helicase_ATP-bd"/>
</dbReference>
<organism evidence="2 3">
    <name type="scientific">Candidatus Enterococcus ferrettii</name>
    <dbReference type="NCBI Taxonomy" id="2815324"/>
    <lineage>
        <taxon>Bacteria</taxon>
        <taxon>Bacillati</taxon>
        <taxon>Bacillota</taxon>
        <taxon>Bacilli</taxon>
        <taxon>Lactobacillales</taxon>
        <taxon>Enterococcaceae</taxon>
        <taxon>Enterococcus</taxon>
    </lineage>
</organism>
<reference evidence="2 3" key="2">
    <citation type="submission" date="2024-02" db="EMBL/GenBank/DDBJ databases">
        <title>The Genome Sequence of Enterococcus sp. DIV0159.</title>
        <authorList>
            <person name="Earl A."/>
            <person name="Manson A."/>
            <person name="Gilmore M."/>
            <person name="Sanders J."/>
            <person name="Shea T."/>
            <person name="Howe W."/>
            <person name="Livny J."/>
            <person name="Cuomo C."/>
            <person name="Neafsey D."/>
            <person name="Birren B."/>
        </authorList>
    </citation>
    <scope>NUCLEOTIDE SEQUENCE [LARGE SCALE GENOMIC DNA]</scope>
    <source>
        <strain evidence="2 3">665A</strain>
    </source>
</reference>
<dbReference type="EMBL" id="JAFREL020000001">
    <property type="protein sequence ID" value="MEO1769778.1"/>
    <property type="molecule type" value="Genomic_DNA"/>
</dbReference>
<protein>
    <recommendedName>
        <fullName evidence="1">Helicase ATP-binding domain-containing protein</fullName>
    </recommendedName>
</protein>
<evidence type="ECO:0000313" key="3">
    <source>
        <dbReference type="Proteomes" id="UP000664357"/>
    </source>
</evidence>
<dbReference type="Proteomes" id="UP000664357">
    <property type="component" value="Unassembled WGS sequence"/>
</dbReference>